<comment type="catalytic activity">
    <reaction evidence="17 18">
        <text>L-seryl-[protein] + ATP = O-phospho-L-seryl-[protein] + ADP + H(+)</text>
        <dbReference type="Rhea" id="RHEA:17989"/>
        <dbReference type="Rhea" id="RHEA-COMP:9863"/>
        <dbReference type="Rhea" id="RHEA-COMP:11604"/>
        <dbReference type="ChEBI" id="CHEBI:15378"/>
        <dbReference type="ChEBI" id="CHEBI:29999"/>
        <dbReference type="ChEBI" id="CHEBI:30616"/>
        <dbReference type="ChEBI" id="CHEBI:83421"/>
        <dbReference type="ChEBI" id="CHEBI:456216"/>
        <dbReference type="EC" id="2.7.11.1"/>
    </reaction>
</comment>
<dbReference type="EC" id="2.7.11.1" evidence="18"/>
<dbReference type="FunFam" id="2.90.10.10:FF:000013">
    <property type="entry name" value="G-type lectin S-receptor-like serine/threonine-protein kinase LECRK1"/>
    <property type="match status" value="1"/>
</dbReference>
<evidence type="ECO:0000256" key="1">
    <source>
        <dbReference type="ARBA" id="ARBA00004479"/>
    </source>
</evidence>
<dbReference type="InterPro" id="IPR024171">
    <property type="entry name" value="SRK-like_kinase"/>
</dbReference>
<evidence type="ECO:0000256" key="2">
    <source>
        <dbReference type="ARBA" id="ARBA00022527"/>
    </source>
</evidence>
<dbReference type="Gene3D" id="1.10.510.10">
    <property type="entry name" value="Transferase(Phosphotransferase) domain 1"/>
    <property type="match status" value="1"/>
</dbReference>
<evidence type="ECO:0000256" key="8">
    <source>
        <dbReference type="ARBA" id="ARBA00022741"/>
    </source>
</evidence>
<evidence type="ECO:0000256" key="6">
    <source>
        <dbReference type="ARBA" id="ARBA00022729"/>
    </source>
</evidence>
<keyword evidence="6 21" id="KW-0732">Signal</keyword>
<keyword evidence="25" id="KW-1185">Reference proteome</keyword>
<evidence type="ECO:0000256" key="3">
    <source>
        <dbReference type="ARBA" id="ARBA00022536"/>
    </source>
</evidence>
<comment type="subcellular location">
    <subcellularLocation>
        <location evidence="1">Membrane</location>
        <topology evidence="1">Single-pass type I membrane protein</topology>
    </subcellularLocation>
</comment>
<dbReference type="CDD" id="cd00053">
    <property type="entry name" value="EGF"/>
    <property type="match status" value="1"/>
</dbReference>
<dbReference type="InterPro" id="IPR051343">
    <property type="entry name" value="G-type_lectin_kinases/EP1-like"/>
</dbReference>
<dbReference type="Pfam" id="PF00069">
    <property type="entry name" value="Pkinase"/>
    <property type="match status" value="1"/>
</dbReference>
<dbReference type="InterPro" id="IPR017441">
    <property type="entry name" value="Protein_kinase_ATP_BS"/>
</dbReference>
<evidence type="ECO:0000256" key="12">
    <source>
        <dbReference type="ARBA" id="ARBA00023136"/>
    </source>
</evidence>
<feature type="domain" description="Bulb-type lectin" evidence="23">
    <location>
        <begin position="162"/>
        <end position="288"/>
    </location>
</feature>
<evidence type="ECO:0000256" key="4">
    <source>
        <dbReference type="ARBA" id="ARBA00022679"/>
    </source>
</evidence>
<dbReference type="InterPro" id="IPR008271">
    <property type="entry name" value="Ser/Thr_kinase_AS"/>
</dbReference>
<keyword evidence="7" id="KW-0430">Lectin</keyword>
<dbReference type="SMART" id="SM00108">
    <property type="entry name" value="B_lectin"/>
    <property type="match status" value="1"/>
</dbReference>
<comment type="caution">
    <text evidence="24">The sequence shown here is derived from an EMBL/GenBank/DDBJ whole genome shotgun (WGS) entry which is preliminary data.</text>
</comment>
<dbReference type="PROSITE" id="PS50011">
    <property type="entry name" value="PROTEIN_KINASE_DOM"/>
    <property type="match status" value="1"/>
</dbReference>
<dbReference type="PANTHER" id="PTHR47976">
    <property type="entry name" value="G-TYPE LECTIN S-RECEPTOR-LIKE SERINE/THREONINE-PROTEIN KINASE SD2-5"/>
    <property type="match status" value="1"/>
</dbReference>
<keyword evidence="14" id="KW-0675">Receptor</keyword>
<dbReference type="EMBL" id="VOIH02000007">
    <property type="protein sequence ID" value="KAF3441159.1"/>
    <property type="molecule type" value="Genomic_DNA"/>
</dbReference>
<keyword evidence="4 18" id="KW-0808">Transferase</keyword>
<dbReference type="InterPro" id="IPR001480">
    <property type="entry name" value="Bulb-type_lectin_dom"/>
</dbReference>
<feature type="chain" id="PRO_5035423640" description="Receptor-like serine/threonine-protein kinase" evidence="21">
    <location>
        <begin position="31"/>
        <end position="819"/>
    </location>
</feature>
<dbReference type="FunFam" id="1.10.510.10:FF:000237">
    <property type="entry name" value="G-type lectin S-receptor-like serine/threonine-protein kinase"/>
    <property type="match status" value="1"/>
</dbReference>
<organism evidence="24 25">
    <name type="scientific">Rhamnella rubrinervis</name>
    <dbReference type="NCBI Taxonomy" id="2594499"/>
    <lineage>
        <taxon>Eukaryota</taxon>
        <taxon>Viridiplantae</taxon>
        <taxon>Streptophyta</taxon>
        <taxon>Embryophyta</taxon>
        <taxon>Tracheophyta</taxon>
        <taxon>Spermatophyta</taxon>
        <taxon>Magnoliopsida</taxon>
        <taxon>eudicotyledons</taxon>
        <taxon>Gunneridae</taxon>
        <taxon>Pentapetalae</taxon>
        <taxon>rosids</taxon>
        <taxon>fabids</taxon>
        <taxon>Rosales</taxon>
        <taxon>Rhamnaceae</taxon>
        <taxon>rhamnoid group</taxon>
        <taxon>Rhamneae</taxon>
        <taxon>Rhamnella</taxon>
    </lineage>
</organism>
<evidence type="ECO:0000313" key="25">
    <source>
        <dbReference type="Proteomes" id="UP000796880"/>
    </source>
</evidence>
<dbReference type="GO" id="GO:0016020">
    <property type="term" value="C:membrane"/>
    <property type="evidence" value="ECO:0007669"/>
    <property type="project" value="UniProtKB-SubCell"/>
</dbReference>
<dbReference type="GO" id="GO:0004674">
    <property type="term" value="F:protein serine/threonine kinase activity"/>
    <property type="evidence" value="ECO:0007669"/>
    <property type="project" value="UniProtKB-KW"/>
</dbReference>
<feature type="signal peptide" evidence="21">
    <location>
        <begin position="1"/>
        <end position="30"/>
    </location>
</feature>
<sequence length="819" mass="91838">MTFIQPLPPPYLLRLFLFLSWLLQFHVLNAQTYTNVTLGSSLIAQDNNISFWGSPSGEFAFGFRQIQKVGFLLAIWFDKIPEKTIVWSANGDNLVPSGSKVELTANGNLNLIVPETREQIWKADYSDNITAVIAYAAMLDIGNFVLASSDSVHLWETFKQPTDTILPMQTLSRGSTLFARYMDTNYSKGRFMFSLQSDGNLVLYAKHSPSDFDNNSYWASDTNRNNSIELVSNMSGSIYLASNNGSIIYTISPNVVSSKDFYQRAILEHDGVFRRYVYPKSSTTSNISTQRAWFSLSTTPSNMCLILVDEKGVGPCGFNSYCMNDQGRPTCHCPQGYSFIDPNDSSKGCKQDFVSQNCDDHEASPQADVFRFYEMPNGDWLRSDYNHFEAVTEEFCRQNCLADCFCAAATFRDGFCYKKKSPLSNGRIDSSIAGKTIVKIRKLGNSSTTSQGQGSGLSKPEKKGRNSTLIVVGSVLLSSSVFLNIFLLLVTLLVTRSNNLKKTKEIQQGLIFPGMDLICFTYEEIKKITNEFEEEIGSGASGTVFKGLVPSDGHNGNYCVAVKRFKNIVAQSETEFKAEVDAIGRTNHRNLVKLMGFCNSEQHQLLVYEFMSNDSLASVLFGDSSRLNWKSRIQIALETARGLLYLHQGCSTQIIHCDIKPQNILLDEYFSAKVSDFGLAKLLKTDQSRTTTLIRGTKGYVAPEWFRNMPITVKVDVYSYGILLLEIICNRKNFEATTLVETQMVLSDWAYDCYAARNLDQLVKDDNEAMDDLESVEKYVKIAMWCIQESPEQRPTMKNVIQMIEGTIEVPIPPDPSSS</sequence>
<evidence type="ECO:0000256" key="11">
    <source>
        <dbReference type="ARBA" id="ARBA00022989"/>
    </source>
</evidence>
<dbReference type="PANTHER" id="PTHR47976:SF108">
    <property type="entry name" value="G-TYPE LECTIN S-RECEPTOR-LIKE SERINE_THREONINE-PROTEIN KINASE LECRK1"/>
    <property type="match status" value="1"/>
</dbReference>
<dbReference type="PROSITE" id="PS50927">
    <property type="entry name" value="BULB_LECTIN"/>
    <property type="match status" value="2"/>
</dbReference>
<dbReference type="Pfam" id="PF01453">
    <property type="entry name" value="B_lectin"/>
    <property type="match status" value="1"/>
</dbReference>
<evidence type="ECO:0000259" key="22">
    <source>
        <dbReference type="PROSITE" id="PS50011"/>
    </source>
</evidence>
<dbReference type="AlphaFoldDB" id="A0A8K0GWH2"/>
<evidence type="ECO:0000256" key="7">
    <source>
        <dbReference type="ARBA" id="ARBA00022734"/>
    </source>
</evidence>
<gene>
    <name evidence="24" type="ORF">FNV43_RR15070</name>
</gene>
<keyword evidence="3" id="KW-0245">EGF-like domain</keyword>
<comment type="catalytic activity">
    <reaction evidence="16 18">
        <text>L-threonyl-[protein] + ATP = O-phospho-L-threonyl-[protein] + ADP + H(+)</text>
        <dbReference type="Rhea" id="RHEA:46608"/>
        <dbReference type="Rhea" id="RHEA-COMP:11060"/>
        <dbReference type="Rhea" id="RHEA-COMP:11605"/>
        <dbReference type="ChEBI" id="CHEBI:15378"/>
        <dbReference type="ChEBI" id="CHEBI:30013"/>
        <dbReference type="ChEBI" id="CHEBI:30616"/>
        <dbReference type="ChEBI" id="CHEBI:61977"/>
        <dbReference type="ChEBI" id="CHEBI:456216"/>
        <dbReference type="EC" id="2.7.11.1"/>
    </reaction>
</comment>
<keyword evidence="13" id="KW-1015">Disulfide bond</keyword>
<keyword evidence="9 18" id="KW-0418">Kinase</keyword>
<dbReference type="GO" id="GO:0030246">
    <property type="term" value="F:carbohydrate binding"/>
    <property type="evidence" value="ECO:0007669"/>
    <property type="project" value="UniProtKB-KW"/>
</dbReference>
<evidence type="ECO:0000259" key="23">
    <source>
        <dbReference type="PROSITE" id="PS50927"/>
    </source>
</evidence>
<keyword evidence="15" id="KW-0325">Glycoprotein</keyword>
<dbReference type="OrthoDB" id="1182973at2759"/>
<dbReference type="InterPro" id="IPR011009">
    <property type="entry name" value="Kinase-like_dom_sf"/>
</dbReference>
<evidence type="ECO:0000256" key="15">
    <source>
        <dbReference type="ARBA" id="ARBA00023180"/>
    </source>
</evidence>
<evidence type="ECO:0000256" key="5">
    <source>
        <dbReference type="ARBA" id="ARBA00022692"/>
    </source>
</evidence>
<dbReference type="GO" id="GO:0005524">
    <property type="term" value="F:ATP binding"/>
    <property type="evidence" value="ECO:0007669"/>
    <property type="project" value="UniProtKB-UniRule"/>
</dbReference>
<feature type="domain" description="Protein kinase" evidence="22">
    <location>
        <begin position="530"/>
        <end position="808"/>
    </location>
</feature>
<dbReference type="FunFam" id="3.30.200.20:FF:000059">
    <property type="entry name" value="S-receptor-like serine/threonine-protein kinase"/>
    <property type="match status" value="1"/>
</dbReference>
<evidence type="ECO:0000256" key="9">
    <source>
        <dbReference type="ARBA" id="ARBA00022777"/>
    </source>
</evidence>
<accession>A0A8K0GWH2</accession>
<keyword evidence="2 18" id="KW-0723">Serine/threonine-protein kinase</keyword>
<proteinExistence type="inferred from homology"/>
<comment type="similarity">
    <text evidence="18">Belongs to the protein kinase superfamily. Ser/Thr protein kinase family.</text>
</comment>
<dbReference type="CDD" id="cd01098">
    <property type="entry name" value="PAN_AP_plant"/>
    <property type="match status" value="1"/>
</dbReference>
<evidence type="ECO:0000256" key="19">
    <source>
        <dbReference type="PROSITE-ProRule" id="PRU10141"/>
    </source>
</evidence>
<name>A0A8K0GWH2_9ROSA</name>
<feature type="binding site" evidence="19">
    <location>
        <position position="563"/>
    </location>
    <ligand>
        <name>ATP</name>
        <dbReference type="ChEBI" id="CHEBI:30616"/>
    </ligand>
</feature>
<feature type="transmembrane region" description="Helical" evidence="20">
    <location>
        <begin position="469"/>
        <end position="494"/>
    </location>
</feature>
<evidence type="ECO:0000256" key="18">
    <source>
        <dbReference type="PIRNR" id="PIRNR000641"/>
    </source>
</evidence>
<evidence type="ECO:0000256" key="20">
    <source>
        <dbReference type="SAM" id="Phobius"/>
    </source>
</evidence>
<dbReference type="Proteomes" id="UP000796880">
    <property type="component" value="Unassembled WGS sequence"/>
</dbReference>
<dbReference type="SUPFAM" id="SSF51110">
    <property type="entry name" value="alpha-D-mannose-specific plant lectins"/>
    <property type="match status" value="2"/>
</dbReference>
<dbReference type="SMART" id="SM00220">
    <property type="entry name" value="S_TKc"/>
    <property type="match status" value="1"/>
</dbReference>
<keyword evidence="11 20" id="KW-1133">Transmembrane helix</keyword>
<reference evidence="24" key="1">
    <citation type="submission" date="2020-03" db="EMBL/GenBank/DDBJ databases">
        <title>A high-quality chromosome-level genome assembly of a woody plant with both climbing and erect habits, Rhamnella rubrinervis.</title>
        <authorList>
            <person name="Lu Z."/>
            <person name="Yang Y."/>
            <person name="Zhu X."/>
            <person name="Sun Y."/>
        </authorList>
    </citation>
    <scope>NUCLEOTIDE SEQUENCE</scope>
    <source>
        <strain evidence="24">BYM</strain>
        <tissue evidence="24">Leaf</tissue>
    </source>
</reference>
<dbReference type="InterPro" id="IPR000719">
    <property type="entry name" value="Prot_kinase_dom"/>
</dbReference>
<dbReference type="Gene3D" id="2.90.10.10">
    <property type="entry name" value="Bulb-type lectin domain"/>
    <property type="match status" value="2"/>
</dbReference>
<dbReference type="InterPro" id="IPR036426">
    <property type="entry name" value="Bulb-type_lectin_dom_sf"/>
</dbReference>
<feature type="domain" description="Bulb-type lectin" evidence="23">
    <location>
        <begin position="34"/>
        <end position="159"/>
    </location>
</feature>
<evidence type="ECO:0000256" key="14">
    <source>
        <dbReference type="ARBA" id="ARBA00023170"/>
    </source>
</evidence>
<dbReference type="SUPFAM" id="SSF56112">
    <property type="entry name" value="Protein kinase-like (PK-like)"/>
    <property type="match status" value="1"/>
</dbReference>
<dbReference type="PROSITE" id="PS00108">
    <property type="entry name" value="PROTEIN_KINASE_ST"/>
    <property type="match status" value="1"/>
</dbReference>
<protein>
    <recommendedName>
        <fullName evidence="18">Receptor-like serine/threonine-protein kinase</fullName>
        <ecNumber evidence="18">2.7.11.1</ecNumber>
    </recommendedName>
</protein>
<dbReference type="PIRSF" id="PIRSF000641">
    <property type="entry name" value="SRK"/>
    <property type="match status" value="1"/>
</dbReference>
<evidence type="ECO:0000313" key="24">
    <source>
        <dbReference type="EMBL" id="KAF3441159.1"/>
    </source>
</evidence>
<evidence type="ECO:0000256" key="21">
    <source>
        <dbReference type="SAM" id="SignalP"/>
    </source>
</evidence>
<evidence type="ECO:0000256" key="10">
    <source>
        <dbReference type="ARBA" id="ARBA00022840"/>
    </source>
</evidence>
<keyword evidence="12 20" id="KW-0472">Membrane</keyword>
<keyword evidence="8 18" id="KW-0547">Nucleotide-binding</keyword>
<dbReference type="Gene3D" id="3.30.200.20">
    <property type="entry name" value="Phosphorylase Kinase, domain 1"/>
    <property type="match status" value="1"/>
</dbReference>
<keyword evidence="5 20" id="KW-0812">Transmembrane</keyword>
<evidence type="ECO:0000256" key="17">
    <source>
        <dbReference type="ARBA" id="ARBA00048679"/>
    </source>
</evidence>
<keyword evidence="10 18" id="KW-0067">ATP-binding</keyword>
<evidence type="ECO:0000256" key="13">
    <source>
        <dbReference type="ARBA" id="ARBA00023157"/>
    </source>
</evidence>
<evidence type="ECO:0000256" key="16">
    <source>
        <dbReference type="ARBA" id="ARBA00047899"/>
    </source>
</evidence>
<dbReference type="PROSITE" id="PS00107">
    <property type="entry name" value="PROTEIN_KINASE_ATP"/>
    <property type="match status" value="1"/>
</dbReference>